<keyword evidence="2" id="KW-1185">Reference proteome</keyword>
<evidence type="ECO:0000313" key="2">
    <source>
        <dbReference type="Proteomes" id="UP000036406"/>
    </source>
</evidence>
<dbReference type="AlphaFoldDB" id="A0A0H4I4F1"/>
<name>A0A0H4I4F1_9GAMM</name>
<dbReference type="KEGG" id="mpq:ABA45_09320"/>
<dbReference type="EMBL" id="CP011494">
    <property type="protein sequence ID" value="AKO52585.1"/>
    <property type="molecule type" value="Genomic_DNA"/>
</dbReference>
<accession>A0A0H4I4F1</accession>
<reference evidence="1 2" key="1">
    <citation type="submission" date="2015-05" db="EMBL/GenBank/DDBJ databases">
        <title>Complete genome of Marinobacter psychrophilus strain 20041T isolated from sea-ice of the Canadian Basin.</title>
        <authorList>
            <person name="Song L."/>
            <person name="Ren L."/>
            <person name="Yu Y."/>
            <person name="Wang X."/>
        </authorList>
    </citation>
    <scope>NUCLEOTIDE SEQUENCE [LARGE SCALE GENOMIC DNA]</scope>
    <source>
        <strain evidence="1 2">20041</strain>
    </source>
</reference>
<gene>
    <name evidence="1" type="ORF">ABA45_09320</name>
</gene>
<evidence type="ECO:0000313" key="1">
    <source>
        <dbReference type="EMBL" id="AKO52585.1"/>
    </source>
</evidence>
<dbReference type="PATRIC" id="fig|330734.3.peg.1960"/>
<sequence>MLPLLFSFLHQSDGSRDHFDAGTLLFFRQLLLFYYFELIELYEKYKRFFNLAHGSAKGGYTEDWFEVVIARPQHLILWAELPW</sequence>
<protein>
    <submittedName>
        <fullName evidence="1">Uncharacterized protein</fullName>
    </submittedName>
</protein>
<dbReference type="STRING" id="330734.ABA45_09320"/>
<dbReference type="Proteomes" id="UP000036406">
    <property type="component" value="Chromosome"/>
</dbReference>
<proteinExistence type="predicted"/>
<organism evidence="1 2">
    <name type="scientific">Marinobacter psychrophilus</name>
    <dbReference type="NCBI Taxonomy" id="330734"/>
    <lineage>
        <taxon>Bacteria</taxon>
        <taxon>Pseudomonadati</taxon>
        <taxon>Pseudomonadota</taxon>
        <taxon>Gammaproteobacteria</taxon>
        <taxon>Pseudomonadales</taxon>
        <taxon>Marinobacteraceae</taxon>
        <taxon>Marinobacter</taxon>
    </lineage>
</organism>